<evidence type="ECO:0000313" key="3">
    <source>
        <dbReference type="Proteomes" id="UP000315648"/>
    </source>
</evidence>
<evidence type="ECO:0000313" key="2">
    <source>
        <dbReference type="EMBL" id="TSJ78474.1"/>
    </source>
</evidence>
<dbReference type="RefSeq" id="WP_144228815.1">
    <property type="nucleotide sequence ID" value="NZ_CBCRVV010000024.1"/>
</dbReference>
<dbReference type="GO" id="GO:0016787">
    <property type="term" value="F:hydrolase activity"/>
    <property type="evidence" value="ECO:0007669"/>
    <property type="project" value="UniProtKB-KW"/>
</dbReference>
<comment type="caution">
    <text evidence="2">The sequence shown here is derived from an EMBL/GenBank/DDBJ whole genome shotgun (WGS) entry which is preliminary data.</text>
</comment>
<proteinExistence type="predicted"/>
<dbReference type="SUPFAM" id="SSF56784">
    <property type="entry name" value="HAD-like"/>
    <property type="match status" value="1"/>
</dbReference>
<dbReference type="EMBL" id="VMBG01000001">
    <property type="protein sequence ID" value="TSJ78474.1"/>
    <property type="molecule type" value="Genomic_DNA"/>
</dbReference>
<protein>
    <submittedName>
        <fullName evidence="2">Haloacid dehalogenase-like hydrolase</fullName>
    </submittedName>
</protein>
<dbReference type="AlphaFoldDB" id="A0A556QPA4"/>
<reference evidence="2 3" key="1">
    <citation type="submission" date="2019-07" db="EMBL/GenBank/DDBJ databases">
        <title>Description of 53C-WASEF.</title>
        <authorList>
            <person name="Pitt A."/>
            <person name="Hahn M.W."/>
        </authorList>
    </citation>
    <scope>NUCLEOTIDE SEQUENCE [LARGE SCALE GENOMIC DNA]</scope>
    <source>
        <strain evidence="2 3">53C-WASEF</strain>
    </source>
</reference>
<keyword evidence="2" id="KW-0378">Hydrolase</keyword>
<accession>A0A556QPA4</accession>
<dbReference type="Proteomes" id="UP000315648">
    <property type="component" value="Unassembled WGS sequence"/>
</dbReference>
<evidence type="ECO:0000256" key="1">
    <source>
        <dbReference type="SAM" id="MobiDB-lite"/>
    </source>
</evidence>
<dbReference type="InterPro" id="IPR036412">
    <property type="entry name" value="HAD-like_sf"/>
</dbReference>
<dbReference type="OrthoDB" id="9785423at2"/>
<feature type="compositionally biased region" description="Polar residues" evidence="1">
    <location>
        <begin position="335"/>
        <end position="344"/>
    </location>
</feature>
<dbReference type="InterPro" id="IPR023214">
    <property type="entry name" value="HAD_sf"/>
</dbReference>
<dbReference type="Gene3D" id="3.40.50.1000">
    <property type="entry name" value="HAD superfamily/HAD-like"/>
    <property type="match status" value="1"/>
</dbReference>
<sequence length="344" mass="38857">MATTLFTQNIIACIWDFDKTLIPEYMQSPLFRRYGVNEPNFWNETNNLVSTYHKRGYQLSSEIAYLNHILTHVLAGQMAGLNNRILRQCGADINFYPGMPSFFDRSRTFVREKTEHIKHEISLEHYIVSTGLAEMIRGSAAAPGVDGIWGCEFVENPLQPGFLKQKEMDLTAEAEIAQIGMVIDNTTKTKAIFEINKGTNKNPSIDVNSNIKPEDRRIPLQNMIYIADGPSDIPSFSVVKNGGGSAYAVYNPDSTAEFEQNDRLRQAGRIDHYGPADYEEKSQTSRWLRLQIHKMCDRIVADREAAVAQRVSRPPRHLSTTPEEEAARQAGKGPRQTSFIDETP</sequence>
<keyword evidence="3" id="KW-1185">Reference proteome</keyword>
<organism evidence="2 3">
    <name type="scientific">Rariglobus hedericola</name>
    <dbReference type="NCBI Taxonomy" id="2597822"/>
    <lineage>
        <taxon>Bacteria</taxon>
        <taxon>Pseudomonadati</taxon>
        <taxon>Verrucomicrobiota</taxon>
        <taxon>Opitutia</taxon>
        <taxon>Opitutales</taxon>
        <taxon>Opitutaceae</taxon>
        <taxon>Rariglobus</taxon>
    </lineage>
</organism>
<name>A0A556QPA4_9BACT</name>
<gene>
    <name evidence="2" type="ORF">FPL22_04010</name>
</gene>
<feature type="region of interest" description="Disordered" evidence="1">
    <location>
        <begin position="307"/>
        <end position="344"/>
    </location>
</feature>